<dbReference type="EMBL" id="JANJQO010000096">
    <property type="protein sequence ID" value="KAJ2982049.1"/>
    <property type="molecule type" value="Genomic_DNA"/>
</dbReference>
<protein>
    <submittedName>
        <fullName evidence="1">Uncharacterized protein</fullName>
    </submittedName>
</protein>
<comment type="caution">
    <text evidence="1">The sequence shown here is derived from an EMBL/GenBank/DDBJ whole genome shotgun (WGS) entry which is preliminary data.</text>
</comment>
<gene>
    <name evidence="1" type="ORF">NQ176_g1640</name>
</gene>
<reference evidence="1" key="1">
    <citation type="submission" date="2022-08" db="EMBL/GenBank/DDBJ databases">
        <title>Genome Sequence of Lecanicillium fungicola.</title>
        <authorList>
            <person name="Buettner E."/>
        </authorList>
    </citation>
    <scope>NUCLEOTIDE SEQUENCE</scope>
    <source>
        <strain evidence="1">Babe33</strain>
    </source>
</reference>
<accession>A0ACC1NSK1</accession>
<name>A0ACC1NSK1_9HYPO</name>
<proteinExistence type="predicted"/>
<keyword evidence="2" id="KW-1185">Reference proteome</keyword>
<dbReference type="Proteomes" id="UP001143910">
    <property type="component" value="Unassembled WGS sequence"/>
</dbReference>
<evidence type="ECO:0000313" key="2">
    <source>
        <dbReference type="Proteomes" id="UP001143910"/>
    </source>
</evidence>
<sequence>MSFYAEDVAQQFDLSPDAIATTANDCIGRMNTYLKQNGGMQIPSFVAKLPSGSEKGTFLTVDLGGTNCRVNSVELHGDSTYTIAQAKHVVPRRVMINASHEPLFDFIAEKIQDFLGAHSKADARDCSPLMDKNDYRKLAFIFSFAYTSISLHEGVVLQWDKGWDIPSAIGRDPCKMLQEALDRLKLSVRVVALTNDSVGTLMAHAYTSQSNISPLMGTVFGTGTNAAYLERMESITKLHTANGHDDYCKFGSMVINTEWGAWFDKDAEMLPTTSYDKLLDAASGDPGTHLLEKRVSALYLGELVRLVIINMMKEDLLDMKAEQASSPLFTQYGLGAAFLSQLAADKSDQLQQIIPSISSTLQVQNVSNTDARALRVISMAIVRRAARLAGAAIGAVIVQSGQLNCKDSVSGSVTSMCEDSGTVGGSRNPPTPLAKGLAASGSMLRESATCCEEQIKPPVHFRPSRETKAERDTQCFIEVGVDGSLFEHYPTFEEDIRAAIRDVPQIGLQGESRVKMRLIQDGSSVGGALVAQSVW</sequence>
<organism evidence="1 2">
    <name type="scientific">Zarea fungicola</name>
    <dbReference type="NCBI Taxonomy" id="93591"/>
    <lineage>
        <taxon>Eukaryota</taxon>
        <taxon>Fungi</taxon>
        <taxon>Dikarya</taxon>
        <taxon>Ascomycota</taxon>
        <taxon>Pezizomycotina</taxon>
        <taxon>Sordariomycetes</taxon>
        <taxon>Hypocreomycetidae</taxon>
        <taxon>Hypocreales</taxon>
        <taxon>Cordycipitaceae</taxon>
        <taxon>Zarea</taxon>
    </lineage>
</organism>
<evidence type="ECO:0000313" key="1">
    <source>
        <dbReference type="EMBL" id="KAJ2982049.1"/>
    </source>
</evidence>